<keyword evidence="3" id="KW-1185">Reference proteome</keyword>
<organism evidence="2 3">
    <name type="scientific">Mesoterricola silvestris</name>
    <dbReference type="NCBI Taxonomy" id="2927979"/>
    <lineage>
        <taxon>Bacteria</taxon>
        <taxon>Pseudomonadati</taxon>
        <taxon>Acidobacteriota</taxon>
        <taxon>Holophagae</taxon>
        <taxon>Holophagales</taxon>
        <taxon>Holophagaceae</taxon>
        <taxon>Mesoterricola</taxon>
    </lineage>
</organism>
<feature type="signal peptide" evidence="1">
    <location>
        <begin position="1"/>
        <end position="20"/>
    </location>
</feature>
<name>A0AA48GJM6_9BACT</name>
<dbReference type="EMBL" id="AP027080">
    <property type="protein sequence ID" value="BDU72384.1"/>
    <property type="molecule type" value="Genomic_DNA"/>
</dbReference>
<dbReference type="AlphaFoldDB" id="A0AA48GJM6"/>
<sequence length="128" mass="12657">MPTLTSTLAGSMLAPFNTAAASGQLKVYAGSVPANADAALGSPTLLGTLTMSATAFAATAHTLTANAITQDSAADASGTASFYRLFQSDGTTLIEQGTVGTSGADLNLNTTAIVAGGPIQVTSFIRTL</sequence>
<dbReference type="Proteomes" id="UP001238179">
    <property type="component" value="Chromosome"/>
</dbReference>
<proteinExistence type="predicted"/>
<evidence type="ECO:0008006" key="4">
    <source>
        <dbReference type="Google" id="ProtNLM"/>
    </source>
</evidence>
<evidence type="ECO:0000256" key="1">
    <source>
        <dbReference type="SAM" id="SignalP"/>
    </source>
</evidence>
<accession>A0AA48GJM6</accession>
<feature type="chain" id="PRO_5041217814" description="Bacteriophage lambda head decoration protein D" evidence="1">
    <location>
        <begin position="21"/>
        <end position="128"/>
    </location>
</feature>
<gene>
    <name evidence="2" type="ORF">METEAL_15580</name>
</gene>
<keyword evidence="1" id="KW-0732">Signal</keyword>
<dbReference type="RefSeq" id="WP_316415285.1">
    <property type="nucleotide sequence ID" value="NZ_AP027080.1"/>
</dbReference>
<dbReference type="KEGG" id="msil:METEAL_15580"/>
<evidence type="ECO:0000313" key="2">
    <source>
        <dbReference type="EMBL" id="BDU72384.1"/>
    </source>
</evidence>
<protein>
    <recommendedName>
        <fullName evidence="4">Bacteriophage lambda head decoration protein D</fullName>
    </recommendedName>
</protein>
<reference evidence="3" key="1">
    <citation type="journal article" date="2023" name="Int. J. Syst. Evol. Microbiol.">
        <title>Mesoterricola silvestris gen. nov., sp. nov., Mesoterricola sediminis sp. nov., Geothrix oryzae sp. nov., Geothrix edaphica sp. nov., Geothrix rubra sp. nov., and Geothrix limicola sp. nov., six novel members of Acidobacteriota isolated from soils.</title>
        <authorList>
            <person name="Itoh H."/>
            <person name="Sugisawa Y."/>
            <person name="Mise K."/>
            <person name="Xu Z."/>
            <person name="Kuniyasu M."/>
            <person name="Ushijima N."/>
            <person name="Kawano K."/>
            <person name="Kobayashi E."/>
            <person name="Shiratori Y."/>
            <person name="Masuda Y."/>
            <person name="Senoo K."/>
        </authorList>
    </citation>
    <scope>NUCLEOTIDE SEQUENCE [LARGE SCALE GENOMIC DNA]</scope>
    <source>
        <strain evidence="3">W79</strain>
    </source>
</reference>
<evidence type="ECO:0000313" key="3">
    <source>
        <dbReference type="Proteomes" id="UP001238179"/>
    </source>
</evidence>